<dbReference type="OrthoDB" id="9816289at2"/>
<dbReference type="GO" id="GO:0006754">
    <property type="term" value="P:ATP biosynthetic process"/>
    <property type="evidence" value="ECO:0007669"/>
    <property type="project" value="TreeGrafter"/>
</dbReference>
<dbReference type="SUPFAM" id="SSF55811">
    <property type="entry name" value="Nudix"/>
    <property type="match status" value="1"/>
</dbReference>
<dbReference type="GO" id="GO:0004081">
    <property type="term" value="F:bis(5'-nucleosyl)-tetraphosphatase (asymmetrical) activity"/>
    <property type="evidence" value="ECO:0007669"/>
    <property type="project" value="TreeGrafter"/>
</dbReference>
<dbReference type="Pfam" id="PF00293">
    <property type="entry name" value="NUDIX"/>
    <property type="match status" value="1"/>
</dbReference>
<dbReference type="RefSeq" id="WP_030004938.1">
    <property type="nucleotide sequence ID" value="NC_022549.1"/>
</dbReference>
<name>U4KP42_9MOLU</name>
<gene>
    <name evidence="3" type="ORF">BN85310550</name>
</gene>
<keyword evidence="1 3" id="KW-0378">Hydrolase</keyword>
<dbReference type="PROSITE" id="PS00893">
    <property type="entry name" value="NUDIX_BOX"/>
    <property type="match status" value="1"/>
</dbReference>
<evidence type="ECO:0000259" key="2">
    <source>
        <dbReference type="PROSITE" id="PS51462"/>
    </source>
</evidence>
<evidence type="ECO:0000313" key="4">
    <source>
        <dbReference type="Proteomes" id="UP000032737"/>
    </source>
</evidence>
<protein>
    <submittedName>
        <fullName evidence="3">NUDIX hydrolase</fullName>
    </submittedName>
</protein>
<keyword evidence="4" id="KW-1185">Reference proteome</keyword>
<dbReference type="Proteomes" id="UP000032737">
    <property type="component" value="Chromosome"/>
</dbReference>
<evidence type="ECO:0000256" key="1">
    <source>
        <dbReference type="ARBA" id="ARBA00022801"/>
    </source>
</evidence>
<accession>U4KP42</accession>
<evidence type="ECO:0000313" key="3">
    <source>
        <dbReference type="EMBL" id="CCV66076.1"/>
    </source>
</evidence>
<dbReference type="PROSITE" id="PS51462">
    <property type="entry name" value="NUDIX"/>
    <property type="match status" value="1"/>
</dbReference>
<dbReference type="HOGENOM" id="CLU_1514709_0_0_14"/>
<dbReference type="GO" id="GO:0006167">
    <property type="term" value="P:AMP biosynthetic process"/>
    <property type="evidence" value="ECO:0007669"/>
    <property type="project" value="TreeGrafter"/>
</dbReference>
<dbReference type="InterPro" id="IPR000086">
    <property type="entry name" value="NUDIX_hydrolase_dom"/>
</dbReference>
<dbReference type="InterPro" id="IPR015797">
    <property type="entry name" value="NUDIX_hydrolase-like_dom_sf"/>
</dbReference>
<dbReference type="Gene3D" id="3.90.79.10">
    <property type="entry name" value="Nucleoside Triphosphate Pyrophosphohydrolase"/>
    <property type="match status" value="1"/>
</dbReference>
<sequence length="177" mass="20537">MTKTVEKDLIIIKDGVSFEISAMAVVVTMADKIPYFLVMRTFNHIYDFPKGHVKVNETYLEAAIRETEEEVGVVLSKENLLTEIPGFSYQFNHETLRIDLIEFHDRFKAFQVKKEIYAYLFIVDGFMPTIPNHDEDIEEVLWVKASEMNQVLSYKNSKDLVSRVMTFLNDHSFLGGE</sequence>
<dbReference type="PANTHER" id="PTHR21340">
    <property type="entry name" value="DIADENOSINE 5,5-P1,P4-TETRAPHOSPHATE PYROPHOSPHOHYDROLASE MUTT"/>
    <property type="match status" value="1"/>
</dbReference>
<dbReference type="KEGG" id="abra:BN85310550"/>
<organism evidence="3 4">
    <name type="scientific">Acholeplasma brassicae</name>
    <dbReference type="NCBI Taxonomy" id="61635"/>
    <lineage>
        <taxon>Bacteria</taxon>
        <taxon>Bacillati</taxon>
        <taxon>Mycoplasmatota</taxon>
        <taxon>Mollicutes</taxon>
        <taxon>Acholeplasmatales</taxon>
        <taxon>Acholeplasmataceae</taxon>
        <taxon>Acholeplasma</taxon>
    </lineage>
</organism>
<reference evidence="3 4" key="1">
    <citation type="journal article" date="2013" name="J. Mol. Microbiol. Biotechnol.">
        <title>Analysis of the Complete Genomes of Acholeplasma brassicae , A. palmae and A. laidlawii and Their Comparison to the Obligate Parasites from ' Candidatus Phytoplasma'.</title>
        <authorList>
            <person name="Kube M."/>
            <person name="Siewert C."/>
            <person name="Migdoll A.M."/>
            <person name="Duduk B."/>
            <person name="Holz S."/>
            <person name="Rabus R."/>
            <person name="Seemuller E."/>
            <person name="Mitrovic J."/>
            <person name="Muller I."/>
            <person name="Buttner C."/>
            <person name="Reinhardt R."/>
        </authorList>
    </citation>
    <scope>NUCLEOTIDE SEQUENCE [LARGE SCALE GENOMIC DNA]</scope>
    <source>
        <strain evidence="4">0502</strain>
    </source>
</reference>
<dbReference type="STRING" id="61635.BN85310550"/>
<dbReference type="InterPro" id="IPR051325">
    <property type="entry name" value="Nudix_hydrolase_domain"/>
</dbReference>
<dbReference type="InterPro" id="IPR020084">
    <property type="entry name" value="NUDIX_hydrolase_CS"/>
</dbReference>
<feature type="domain" description="Nudix hydrolase" evidence="2">
    <location>
        <begin position="17"/>
        <end position="166"/>
    </location>
</feature>
<proteinExistence type="predicted"/>
<dbReference type="AlphaFoldDB" id="U4KP42"/>
<dbReference type="EMBL" id="FO681348">
    <property type="protein sequence ID" value="CCV66076.1"/>
    <property type="molecule type" value="Genomic_DNA"/>
</dbReference>
<dbReference type="PANTHER" id="PTHR21340:SF0">
    <property type="entry name" value="BIS(5'-NUCLEOSYL)-TETRAPHOSPHATASE [ASYMMETRICAL]"/>
    <property type="match status" value="1"/>
</dbReference>